<feature type="transmembrane region" description="Helical" evidence="6">
    <location>
        <begin position="770"/>
        <end position="792"/>
    </location>
</feature>
<dbReference type="InterPro" id="IPR003838">
    <property type="entry name" value="ABC3_permease_C"/>
</dbReference>
<evidence type="ECO:0000256" key="2">
    <source>
        <dbReference type="ARBA" id="ARBA00022475"/>
    </source>
</evidence>
<proteinExistence type="predicted"/>
<feature type="domain" description="ABC3 transporter permease C-terminal" evidence="7">
    <location>
        <begin position="294"/>
        <end position="409"/>
    </location>
</feature>
<feature type="domain" description="ABC3 transporter permease C-terminal" evidence="7">
    <location>
        <begin position="686"/>
        <end position="795"/>
    </location>
</feature>
<dbReference type="AlphaFoldDB" id="A0A975A0Z5"/>
<evidence type="ECO:0000256" key="1">
    <source>
        <dbReference type="ARBA" id="ARBA00004651"/>
    </source>
</evidence>
<feature type="transmembrane region" description="Helical" evidence="6">
    <location>
        <begin position="686"/>
        <end position="707"/>
    </location>
</feature>
<dbReference type="GO" id="GO:0022857">
    <property type="term" value="F:transmembrane transporter activity"/>
    <property type="evidence" value="ECO:0007669"/>
    <property type="project" value="TreeGrafter"/>
</dbReference>
<evidence type="ECO:0000313" key="10">
    <source>
        <dbReference type="Proteomes" id="UP000662783"/>
    </source>
</evidence>
<reference evidence="9" key="1">
    <citation type="submission" date="2021-02" db="EMBL/GenBank/DDBJ databases">
        <title>Fulvivirga sp. S481 isolated from sea water.</title>
        <authorList>
            <person name="Bae S.S."/>
            <person name="Baek K."/>
        </authorList>
    </citation>
    <scope>NUCLEOTIDE SEQUENCE</scope>
    <source>
        <strain evidence="9">S481</strain>
    </source>
</reference>
<keyword evidence="10" id="KW-1185">Reference proteome</keyword>
<protein>
    <submittedName>
        <fullName evidence="9">ABC transporter permease</fullName>
    </submittedName>
</protein>
<dbReference type="RefSeq" id="WP_205721842.1">
    <property type="nucleotide sequence ID" value="NZ_CP070608.1"/>
</dbReference>
<name>A0A975A0Z5_9BACT</name>
<keyword evidence="3 6" id="KW-0812">Transmembrane</keyword>
<evidence type="ECO:0000313" key="9">
    <source>
        <dbReference type="EMBL" id="QSE97331.1"/>
    </source>
</evidence>
<dbReference type="PANTHER" id="PTHR30572:SF18">
    <property type="entry name" value="ABC-TYPE MACROLIDE FAMILY EXPORT SYSTEM PERMEASE COMPONENT 2"/>
    <property type="match status" value="1"/>
</dbReference>
<keyword evidence="2" id="KW-1003">Cell membrane</keyword>
<evidence type="ECO:0000256" key="3">
    <source>
        <dbReference type="ARBA" id="ARBA00022692"/>
    </source>
</evidence>
<dbReference type="Pfam" id="PF02687">
    <property type="entry name" value="FtsX"/>
    <property type="match status" value="2"/>
</dbReference>
<sequence>MIRNYLVTSFRNLNRHWKLTIINILGLSVGVASFLIIITHAYRELSYDHFHKDFENTYRVSMLFTPEGRKPYHTPATFSAVGPGLTEDMPEVTKFCRIIPMGFGDGGFVQYKSNIQTFKHIHYVDSSYFDLFSFHMLKGNSKTALIDVHTAVISDEVAQVYFPEEDPIDKTISINSIDGITEYTITGVFEKRNDTHLPADILVSYSSLVNLIGQEHAYAWNWFDYITYIQVDPSADIESLTSRFPAFIDKHGGERRGSKMVNFELQPLADIHLHSNINQEMTANGDYDTILFLIIVAVVILITAWVNYINLYISQASERIKEVGIRKTLGSKKSQLVVQFFLESALVNLISIVLSIVLLWMAIPMFNELANAQLVFTNIITNDFILFVCALWVFCTLITGFYPALVISRFGTIASLKQKGGNTTTGRLRKALVTAQFAASAGLVSWTLIVYGQFSFMNEQDLGIDTSQTLIVEASDLFQNPDDHKRKLTLFKNQLIASGYASKAAFTSDVPGKQVGWRGGTARIGEDDERSNSAVCFKMVVGKDYFPMLQSKLVAGRYFLNEADSNRVIINSKALELYEFNNAEAALGNRVQFMGMGEFEIIGVVDNYFQESLKEDFKPTAYFNISTELSDMMIRMESTNYQQNIAGIESIFKQTFPELPFSYYWLDSQLNRRHDAEGVFFEVFKVFTYLTLFISFLGLVSLSFFMVEKRLKEIGIRKVLGSSVLSIMKLIFKDILVLVAIGNLIAIPFVIYFGKDWLSGFAFHIEFNSFILLFTLSLTVFFAAASTVYHVIRAAMLNPVTVLRNE</sequence>
<dbReference type="InterPro" id="IPR025857">
    <property type="entry name" value="MacB_PCD"/>
</dbReference>
<dbReference type="EMBL" id="CP070608">
    <property type="protein sequence ID" value="QSE97331.1"/>
    <property type="molecule type" value="Genomic_DNA"/>
</dbReference>
<organism evidence="9 10">
    <name type="scientific">Fulvivirga lutea</name>
    <dbReference type="NCBI Taxonomy" id="2810512"/>
    <lineage>
        <taxon>Bacteria</taxon>
        <taxon>Pseudomonadati</taxon>
        <taxon>Bacteroidota</taxon>
        <taxon>Cytophagia</taxon>
        <taxon>Cytophagales</taxon>
        <taxon>Fulvivirgaceae</taxon>
        <taxon>Fulvivirga</taxon>
    </lineage>
</organism>
<dbReference type="KEGG" id="fuv:JR347_17375"/>
<dbReference type="GO" id="GO:0005886">
    <property type="term" value="C:plasma membrane"/>
    <property type="evidence" value="ECO:0007669"/>
    <property type="project" value="UniProtKB-SubCell"/>
</dbReference>
<evidence type="ECO:0000256" key="4">
    <source>
        <dbReference type="ARBA" id="ARBA00022989"/>
    </source>
</evidence>
<evidence type="ECO:0000259" key="7">
    <source>
        <dbReference type="Pfam" id="PF02687"/>
    </source>
</evidence>
<keyword evidence="4 6" id="KW-1133">Transmembrane helix</keyword>
<evidence type="ECO:0000256" key="5">
    <source>
        <dbReference type="ARBA" id="ARBA00023136"/>
    </source>
</evidence>
<comment type="subcellular location">
    <subcellularLocation>
        <location evidence="1">Cell membrane</location>
        <topology evidence="1">Multi-pass membrane protein</topology>
    </subcellularLocation>
</comment>
<feature type="transmembrane region" description="Helical" evidence="6">
    <location>
        <begin position="431"/>
        <end position="451"/>
    </location>
</feature>
<dbReference type="Proteomes" id="UP000662783">
    <property type="component" value="Chromosome"/>
</dbReference>
<dbReference type="PANTHER" id="PTHR30572">
    <property type="entry name" value="MEMBRANE COMPONENT OF TRANSPORTER-RELATED"/>
    <property type="match status" value="1"/>
</dbReference>
<feature type="transmembrane region" description="Helical" evidence="6">
    <location>
        <begin position="336"/>
        <end position="364"/>
    </location>
</feature>
<dbReference type="Pfam" id="PF12704">
    <property type="entry name" value="MacB_PCD"/>
    <property type="match status" value="1"/>
</dbReference>
<feature type="transmembrane region" description="Helical" evidence="6">
    <location>
        <begin position="290"/>
        <end position="313"/>
    </location>
</feature>
<feature type="transmembrane region" description="Helical" evidence="6">
    <location>
        <begin position="21"/>
        <end position="42"/>
    </location>
</feature>
<feature type="domain" description="MacB-like periplasmic core" evidence="8">
    <location>
        <begin position="20"/>
        <end position="243"/>
    </location>
</feature>
<feature type="transmembrane region" description="Helical" evidence="6">
    <location>
        <begin position="384"/>
        <end position="410"/>
    </location>
</feature>
<accession>A0A975A0Z5</accession>
<evidence type="ECO:0000256" key="6">
    <source>
        <dbReference type="SAM" id="Phobius"/>
    </source>
</evidence>
<feature type="transmembrane region" description="Helical" evidence="6">
    <location>
        <begin position="735"/>
        <end position="754"/>
    </location>
</feature>
<dbReference type="InterPro" id="IPR050250">
    <property type="entry name" value="Macrolide_Exporter_MacB"/>
</dbReference>
<keyword evidence="5 6" id="KW-0472">Membrane</keyword>
<gene>
    <name evidence="9" type="ORF">JR347_17375</name>
</gene>
<evidence type="ECO:0000259" key="8">
    <source>
        <dbReference type="Pfam" id="PF12704"/>
    </source>
</evidence>